<keyword evidence="5 8" id="KW-1133">Transmembrane helix</keyword>
<dbReference type="SMART" id="SM00382">
    <property type="entry name" value="AAA"/>
    <property type="match status" value="1"/>
</dbReference>
<feature type="transmembrane region" description="Helical" evidence="8">
    <location>
        <begin position="56"/>
        <end position="77"/>
    </location>
</feature>
<dbReference type="InterPro" id="IPR039421">
    <property type="entry name" value="Type_1_exporter"/>
</dbReference>
<dbReference type="EMBL" id="CAEZYR010000009">
    <property type="protein sequence ID" value="CAB4730377.1"/>
    <property type="molecule type" value="Genomic_DNA"/>
</dbReference>
<feature type="transmembrane region" description="Helical" evidence="8">
    <location>
        <begin position="159"/>
        <end position="178"/>
    </location>
</feature>
<comment type="subcellular location">
    <subcellularLocation>
        <location evidence="1">Membrane</location>
        <topology evidence="1">Multi-pass membrane protein</topology>
    </subcellularLocation>
</comment>
<evidence type="ECO:0000259" key="9">
    <source>
        <dbReference type="PROSITE" id="PS50893"/>
    </source>
</evidence>
<dbReference type="InterPro" id="IPR003439">
    <property type="entry name" value="ABC_transporter-like_ATP-bd"/>
</dbReference>
<dbReference type="Pfam" id="PF00664">
    <property type="entry name" value="ABC_membrane"/>
    <property type="match status" value="1"/>
</dbReference>
<accession>A0A6J6ZV80</accession>
<evidence type="ECO:0000313" key="11">
    <source>
        <dbReference type="EMBL" id="CAB4730377.1"/>
    </source>
</evidence>
<dbReference type="SUPFAM" id="SSF90123">
    <property type="entry name" value="ABC transporter transmembrane region"/>
    <property type="match status" value="1"/>
</dbReference>
<name>A0A6J6ZV80_9ZZZZ</name>
<feature type="region of interest" description="Disordered" evidence="7">
    <location>
        <begin position="545"/>
        <end position="573"/>
    </location>
</feature>
<dbReference type="Gene3D" id="3.40.50.300">
    <property type="entry name" value="P-loop containing nucleotide triphosphate hydrolases"/>
    <property type="match status" value="1"/>
</dbReference>
<keyword evidence="6 8" id="KW-0472">Membrane</keyword>
<evidence type="ECO:0000256" key="8">
    <source>
        <dbReference type="SAM" id="Phobius"/>
    </source>
</evidence>
<dbReference type="GO" id="GO:0005524">
    <property type="term" value="F:ATP binding"/>
    <property type="evidence" value="ECO:0007669"/>
    <property type="project" value="UniProtKB-KW"/>
</dbReference>
<dbReference type="Gene3D" id="1.20.1560.10">
    <property type="entry name" value="ABC transporter type 1, transmembrane domain"/>
    <property type="match status" value="1"/>
</dbReference>
<evidence type="ECO:0000256" key="5">
    <source>
        <dbReference type="ARBA" id="ARBA00022989"/>
    </source>
</evidence>
<evidence type="ECO:0000256" key="3">
    <source>
        <dbReference type="ARBA" id="ARBA00022741"/>
    </source>
</evidence>
<keyword evidence="2 8" id="KW-0812">Transmembrane</keyword>
<evidence type="ECO:0000313" key="12">
    <source>
        <dbReference type="EMBL" id="CAB4824310.1"/>
    </source>
</evidence>
<protein>
    <submittedName>
        <fullName evidence="12">Unannotated protein</fullName>
    </submittedName>
</protein>
<reference evidence="12" key="1">
    <citation type="submission" date="2020-05" db="EMBL/GenBank/DDBJ databases">
        <authorList>
            <person name="Chiriac C."/>
            <person name="Salcher M."/>
            <person name="Ghai R."/>
            <person name="Kavagutti S V."/>
        </authorList>
    </citation>
    <scope>NUCLEOTIDE SEQUENCE</scope>
</reference>
<dbReference type="GO" id="GO:0016020">
    <property type="term" value="C:membrane"/>
    <property type="evidence" value="ECO:0007669"/>
    <property type="project" value="UniProtKB-SubCell"/>
</dbReference>
<dbReference type="InterPro" id="IPR036640">
    <property type="entry name" value="ABC1_TM_sf"/>
</dbReference>
<feature type="transmembrane region" description="Helical" evidence="8">
    <location>
        <begin position="134"/>
        <end position="153"/>
    </location>
</feature>
<dbReference type="PANTHER" id="PTHR43394:SF1">
    <property type="entry name" value="ATP-BINDING CASSETTE SUB-FAMILY B MEMBER 10, MITOCHONDRIAL"/>
    <property type="match status" value="1"/>
</dbReference>
<dbReference type="EMBL" id="CAFBMH010000084">
    <property type="protein sequence ID" value="CAB4919692.1"/>
    <property type="molecule type" value="Genomic_DNA"/>
</dbReference>
<evidence type="ECO:0000256" key="1">
    <source>
        <dbReference type="ARBA" id="ARBA00004141"/>
    </source>
</evidence>
<dbReference type="SUPFAM" id="SSF52540">
    <property type="entry name" value="P-loop containing nucleoside triphosphate hydrolases"/>
    <property type="match status" value="1"/>
</dbReference>
<evidence type="ECO:0000256" key="7">
    <source>
        <dbReference type="SAM" id="MobiDB-lite"/>
    </source>
</evidence>
<dbReference type="EMBL" id="CAFABA010000027">
    <property type="protein sequence ID" value="CAB4824310.1"/>
    <property type="molecule type" value="Genomic_DNA"/>
</dbReference>
<dbReference type="GO" id="GO:0016887">
    <property type="term" value="F:ATP hydrolysis activity"/>
    <property type="evidence" value="ECO:0007669"/>
    <property type="project" value="InterPro"/>
</dbReference>
<gene>
    <name evidence="11" type="ORF">UFOPK2754_00436</name>
    <name evidence="12" type="ORF">UFOPK3139_00910</name>
    <name evidence="13" type="ORF">UFOPK3543_02009</name>
</gene>
<organism evidence="12">
    <name type="scientific">freshwater metagenome</name>
    <dbReference type="NCBI Taxonomy" id="449393"/>
    <lineage>
        <taxon>unclassified sequences</taxon>
        <taxon>metagenomes</taxon>
        <taxon>ecological metagenomes</taxon>
    </lineage>
</organism>
<keyword evidence="3" id="KW-0547">Nucleotide-binding</keyword>
<evidence type="ECO:0000256" key="2">
    <source>
        <dbReference type="ARBA" id="ARBA00022692"/>
    </source>
</evidence>
<dbReference type="PROSITE" id="PS00211">
    <property type="entry name" value="ABC_TRANSPORTER_1"/>
    <property type="match status" value="1"/>
</dbReference>
<dbReference type="InterPro" id="IPR027417">
    <property type="entry name" value="P-loop_NTPase"/>
</dbReference>
<dbReference type="InterPro" id="IPR011527">
    <property type="entry name" value="ABC1_TM_dom"/>
</dbReference>
<keyword evidence="4" id="KW-0067">ATP-binding</keyword>
<feature type="compositionally biased region" description="Polar residues" evidence="7">
    <location>
        <begin position="560"/>
        <end position="573"/>
    </location>
</feature>
<feature type="transmembrane region" description="Helical" evidence="8">
    <location>
        <begin position="20"/>
        <end position="44"/>
    </location>
</feature>
<dbReference type="InterPro" id="IPR003593">
    <property type="entry name" value="AAA+_ATPase"/>
</dbReference>
<sequence length="573" mass="63174">MTHDLRKHRRFYRRSWKRLLLGVSLAALQTVFLLPMPLLIQRVIDDAIPNRRRGEILALAAAMVALTIATAVVTLIARRITLGVTKRVASDVRREVLDRLNRAPRQFHITADQGTLHEMVVRETDRVDLMTSSMLADLLPSIVLIVGMMGVLIRIDWVLTMVTLVMGLGFGLANRYLLRYIGDRYERYHQALETFSRGVLHLLRVQDLMRVQGARHIEERRTEDELEHLEDRAIARAFAGTAYQVTQQSLIALVGAAILMVGGLRAASGVTSIGDIISFYAGFALLRSPLSSGSGAIPTIIEGRQAMARLHARLDEIDPQAYTGIERVILRGSIEFDDVSMCYGDKQVLDRVSVVLQPGTTTAIIGANGSGKSSIINVLLGLYQPSAGTVRAEGVDYRSLDLEHLLQQVGVVPQVPFFFPGTIRENLLYGSENTKPDAVQRALTMSHAWEFVQRLDGGLDAELSDDALTLSGGQRQRLALARALVRAPAMLVLDEPTNHLDHATVEQLLAVLATLEPRPAVLVVTHDTGFLRHVDQVIRMESGRVVEPPGSADEPVRSGNEFSSSVPRARLTN</sequence>
<dbReference type="InterPro" id="IPR017871">
    <property type="entry name" value="ABC_transporter-like_CS"/>
</dbReference>
<dbReference type="CDD" id="cd07346">
    <property type="entry name" value="ABC_6TM_exporters"/>
    <property type="match status" value="1"/>
</dbReference>
<evidence type="ECO:0000256" key="4">
    <source>
        <dbReference type="ARBA" id="ARBA00022840"/>
    </source>
</evidence>
<dbReference type="PANTHER" id="PTHR43394">
    <property type="entry name" value="ATP-DEPENDENT PERMEASE MDL1, MITOCHONDRIAL"/>
    <property type="match status" value="1"/>
</dbReference>
<evidence type="ECO:0000259" key="10">
    <source>
        <dbReference type="PROSITE" id="PS50929"/>
    </source>
</evidence>
<evidence type="ECO:0000256" key="6">
    <source>
        <dbReference type="ARBA" id="ARBA00023136"/>
    </source>
</evidence>
<dbReference type="PROSITE" id="PS50929">
    <property type="entry name" value="ABC_TM1F"/>
    <property type="match status" value="1"/>
</dbReference>
<evidence type="ECO:0000313" key="13">
    <source>
        <dbReference type="EMBL" id="CAB4919692.1"/>
    </source>
</evidence>
<dbReference type="Pfam" id="PF00005">
    <property type="entry name" value="ABC_tran"/>
    <property type="match status" value="1"/>
</dbReference>
<feature type="domain" description="ABC transporter" evidence="9">
    <location>
        <begin position="334"/>
        <end position="567"/>
    </location>
</feature>
<proteinExistence type="predicted"/>
<dbReference type="GO" id="GO:0015421">
    <property type="term" value="F:ABC-type oligopeptide transporter activity"/>
    <property type="evidence" value="ECO:0007669"/>
    <property type="project" value="TreeGrafter"/>
</dbReference>
<dbReference type="AlphaFoldDB" id="A0A6J6ZV80"/>
<feature type="domain" description="ABC transmembrane type-1" evidence="10">
    <location>
        <begin position="20"/>
        <end position="302"/>
    </location>
</feature>
<dbReference type="PROSITE" id="PS50893">
    <property type="entry name" value="ABC_TRANSPORTER_2"/>
    <property type="match status" value="1"/>
</dbReference>